<reference evidence="1 2" key="1">
    <citation type="submission" date="2016-01" db="EMBL/GenBank/DDBJ databases">
        <title>Complete Genome Sequence of Paenibacillus yonginensis DCY84, a novel Plant Growth-Promoting Bacteria with Elicitation of Induced Systemic Resistance.</title>
        <authorList>
            <person name="Kim Y.J."/>
            <person name="Yang D.C."/>
            <person name="Sukweenadhi J."/>
        </authorList>
    </citation>
    <scope>NUCLEOTIDE SEQUENCE [LARGE SCALE GENOMIC DNA]</scope>
    <source>
        <strain evidence="1 2">DCY84</strain>
    </source>
</reference>
<dbReference type="STRING" id="1462996.AWM70_01530"/>
<proteinExistence type="predicted"/>
<gene>
    <name evidence="1" type="ORF">AWM70_01530</name>
</gene>
<dbReference type="OrthoDB" id="9838403at2"/>
<evidence type="ECO:0000313" key="1">
    <source>
        <dbReference type="EMBL" id="ANS73423.1"/>
    </source>
</evidence>
<sequence length="167" mass="19374">MKISKGRLFLILFLLIMLGVHIYNLGVVDWFRTYSLDQVLINKVQDNGVDRMLLVHNPDTSIETDTSIEDPQVIQNFLNSFDDVRLRKIKDFHKHGESMGYFYMFTDKRDHTEQNGLYLYGENGIVKYLEVMDAQKTKNALSSYKIIGGNVDYKAIKEVISQSKEIN</sequence>
<keyword evidence="2" id="KW-1185">Reference proteome</keyword>
<dbReference type="RefSeq" id="WP_068693750.1">
    <property type="nucleotide sequence ID" value="NZ_CP014167.1"/>
</dbReference>
<dbReference type="EMBL" id="CP014167">
    <property type="protein sequence ID" value="ANS73423.1"/>
    <property type="molecule type" value="Genomic_DNA"/>
</dbReference>
<organism evidence="1 2">
    <name type="scientific">Paenibacillus yonginensis</name>
    <dbReference type="NCBI Taxonomy" id="1462996"/>
    <lineage>
        <taxon>Bacteria</taxon>
        <taxon>Bacillati</taxon>
        <taxon>Bacillota</taxon>
        <taxon>Bacilli</taxon>
        <taxon>Bacillales</taxon>
        <taxon>Paenibacillaceae</taxon>
        <taxon>Paenibacillus</taxon>
    </lineage>
</organism>
<evidence type="ECO:0000313" key="2">
    <source>
        <dbReference type="Proteomes" id="UP000092573"/>
    </source>
</evidence>
<accession>A0A1B1MW66</accession>
<dbReference type="Proteomes" id="UP000092573">
    <property type="component" value="Chromosome"/>
</dbReference>
<dbReference type="AlphaFoldDB" id="A0A1B1MW66"/>
<protein>
    <submittedName>
        <fullName evidence="1">Uncharacterized protein</fullName>
    </submittedName>
</protein>
<dbReference type="KEGG" id="pyg:AWM70_01530"/>
<name>A0A1B1MW66_9BACL</name>